<evidence type="ECO:0000256" key="9">
    <source>
        <dbReference type="SAM" id="MobiDB-lite"/>
    </source>
</evidence>
<keyword evidence="7" id="KW-0325">Glycoprotein</keyword>
<feature type="compositionally biased region" description="Basic and acidic residues" evidence="9">
    <location>
        <begin position="292"/>
        <end position="309"/>
    </location>
</feature>
<evidence type="ECO:0000256" key="10">
    <source>
        <dbReference type="SAM" id="SignalP"/>
    </source>
</evidence>
<dbReference type="AlphaFoldDB" id="F9W7Q1"/>
<keyword evidence="4" id="KW-0336">GPI-anchor</keyword>
<keyword evidence="8" id="KW-0449">Lipoprotein</keyword>
<reference evidence="13" key="1">
    <citation type="submission" date="2011-07" db="EMBL/GenBank/DDBJ databases">
        <title>Divergent evolution of antigenic variation in African trypanosomes.</title>
        <authorList>
            <person name="Jackson A.P."/>
            <person name="Berry A."/>
            <person name="Allison H.C."/>
            <person name="Burton P."/>
            <person name="Anderson J."/>
            <person name="Aslett M."/>
            <person name="Brown R."/>
            <person name="Corton N."/>
            <person name="Harris D."/>
            <person name="Hauser H."/>
            <person name="Gamble J."/>
            <person name="Gilderthorp R."/>
            <person name="McQuillan J."/>
            <person name="Quail M.A."/>
            <person name="Sanders M."/>
            <person name="Van Tonder A."/>
            <person name="Ginger M.L."/>
            <person name="Donelson J.E."/>
            <person name="Field M.C."/>
            <person name="Barry J.D."/>
            <person name="Berriman M."/>
            <person name="Hertz-Fowler C."/>
        </authorList>
    </citation>
    <scope>NUCLEOTIDE SEQUENCE [LARGE SCALE GENOMIC DNA]</scope>
    <source>
        <strain evidence="13">IL3000</strain>
    </source>
</reference>
<proteinExistence type="predicted"/>
<evidence type="ECO:0000313" key="12">
    <source>
        <dbReference type="EMBL" id="CCD13223.1"/>
    </source>
</evidence>
<comment type="caution">
    <text evidence="12">The sequence shown here is derived from an EMBL/GenBank/DDBJ whole genome shotgun (WGS) entry which is preliminary data.</text>
</comment>
<feature type="compositionally biased region" description="Basic and acidic residues" evidence="9">
    <location>
        <begin position="251"/>
        <end position="262"/>
    </location>
</feature>
<reference evidence="12 13" key="2">
    <citation type="journal article" date="2012" name="Proc. Natl. Acad. Sci. U.S.A.">
        <title>Antigenic diversity is generated by distinct evolutionary mechanisms in African trypanosome species.</title>
        <authorList>
            <person name="Jackson A.P."/>
            <person name="Berry A."/>
            <person name="Aslett M."/>
            <person name="Allison H.C."/>
            <person name="Burton P."/>
            <person name="Vavrova-Anderson J."/>
            <person name="Brown R."/>
            <person name="Browne H."/>
            <person name="Corton N."/>
            <person name="Hauser H."/>
            <person name="Gamble J."/>
            <person name="Gilderthorp R."/>
            <person name="Marcello L."/>
            <person name="McQuillan J."/>
            <person name="Otto T.D."/>
            <person name="Quail M.A."/>
            <person name="Sanders M.J."/>
            <person name="van Tonder A."/>
            <person name="Ginger M.L."/>
            <person name="Field M.C."/>
            <person name="Barry J.D."/>
            <person name="Hertz-Fowler C."/>
            <person name="Berriman M."/>
        </authorList>
    </citation>
    <scope>NUCLEOTIDE SEQUENCE [LARGE SCALE GENOMIC DNA]</scope>
    <source>
        <strain evidence="12 13">IL3000</strain>
    </source>
</reference>
<dbReference type="Pfam" id="PF13206">
    <property type="entry name" value="VSG_B"/>
    <property type="match status" value="1"/>
</dbReference>
<evidence type="ECO:0000256" key="5">
    <source>
        <dbReference type="ARBA" id="ARBA00022729"/>
    </source>
</evidence>
<organism evidence="12 13">
    <name type="scientific">Trypanosoma congolense (strain IL3000)</name>
    <dbReference type="NCBI Taxonomy" id="1068625"/>
    <lineage>
        <taxon>Eukaryota</taxon>
        <taxon>Discoba</taxon>
        <taxon>Euglenozoa</taxon>
        <taxon>Kinetoplastea</taxon>
        <taxon>Metakinetoplastina</taxon>
        <taxon>Trypanosomatida</taxon>
        <taxon>Trypanosomatidae</taxon>
        <taxon>Trypanosoma</taxon>
        <taxon>Nannomonas</taxon>
    </lineage>
</organism>
<name>F9W7Q1_TRYCI</name>
<evidence type="ECO:0000259" key="11">
    <source>
        <dbReference type="Pfam" id="PF13206"/>
    </source>
</evidence>
<comment type="function">
    <text evidence="1">VSG forms a coat on the surface of the parasite. The trypanosome evades the immune response of the host by expressing a series of antigenically distinct VSGs from an estimated 1000 VSG genes.</text>
</comment>
<dbReference type="GO" id="GO:0005886">
    <property type="term" value="C:plasma membrane"/>
    <property type="evidence" value="ECO:0007669"/>
    <property type="project" value="UniProtKB-SubCell"/>
</dbReference>
<keyword evidence="13" id="KW-1185">Reference proteome</keyword>
<evidence type="ECO:0000256" key="2">
    <source>
        <dbReference type="ARBA" id="ARBA00004609"/>
    </source>
</evidence>
<keyword evidence="6" id="KW-0472">Membrane</keyword>
<evidence type="ECO:0000256" key="4">
    <source>
        <dbReference type="ARBA" id="ARBA00022622"/>
    </source>
</evidence>
<comment type="subcellular location">
    <subcellularLocation>
        <location evidence="2">Cell membrane</location>
        <topology evidence="2">Lipid-anchor</topology>
        <topology evidence="2">GPI-anchor</topology>
    </subcellularLocation>
</comment>
<feature type="domain" description="Trypanosome variant surface glycoprotein B-type N-terminal" evidence="11">
    <location>
        <begin position="51"/>
        <end position="257"/>
    </location>
</feature>
<dbReference type="GO" id="GO:0098552">
    <property type="term" value="C:side of membrane"/>
    <property type="evidence" value="ECO:0007669"/>
    <property type="project" value="UniProtKB-KW"/>
</dbReference>
<evidence type="ECO:0000256" key="6">
    <source>
        <dbReference type="ARBA" id="ARBA00023136"/>
    </source>
</evidence>
<evidence type="ECO:0000313" key="13">
    <source>
        <dbReference type="Proteomes" id="UP000000702"/>
    </source>
</evidence>
<evidence type="ECO:0000256" key="7">
    <source>
        <dbReference type="ARBA" id="ARBA00023180"/>
    </source>
</evidence>
<gene>
    <name evidence="12" type="ORF">TCIL3000_0_39930</name>
</gene>
<dbReference type="InterPro" id="IPR025932">
    <property type="entry name" value="Trypano_VSG_B_N_dom"/>
</dbReference>
<feature type="region of interest" description="Disordered" evidence="9">
    <location>
        <begin position="251"/>
        <end position="345"/>
    </location>
</feature>
<feature type="chain" id="PRO_5003388776" evidence="10">
    <location>
        <begin position="18"/>
        <end position="363"/>
    </location>
</feature>
<evidence type="ECO:0000256" key="1">
    <source>
        <dbReference type="ARBA" id="ARBA00002523"/>
    </source>
</evidence>
<dbReference type="EMBL" id="CAEQ01001063">
    <property type="protein sequence ID" value="CCD13223.1"/>
    <property type="molecule type" value="Genomic_DNA"/>
</dbReference>
<protein>
    <submittedName>
        <fullName evidence="12">Variant surface glycoprotein</fullName>
    </submittedName>
</protein>
<accession>F9W7Q1</accession>
<keyword evidence="5 10" id="KW-0732">Signal</keyword>
<sequence>MCLELWKLLLMMVALNAVSLEAGGSDDDLFDKLCNMTKLASALVSMEGKSRKLSEAVYGMQRRGQFRTTGDVSLGVGCARPRTRNTLCTHYRFEPLARGPDGCFAESLLGTLLCICTPPESGQSSFFCHDKFGPSGSGWTGPWGQAKHNDLFKDLWNHVLQGCLVPDRTLGNTFLEIGQLEQALASINGSLKKGQQPAFLYLGKAGKTCAGQDAEDVCAAYPAGVGQAQIPWLKKIKEALEILQKLVHPAKDAKQASEKSYQEDVVAQDNQMEEADRAAELVIEENPQPQQKDNETEPKHEKKEDEKKTTVRHAPTERSSNSSKRKTVQDSPFTDLPHLAINPDDESSIILRPTLTILAALIY</sequence>
<evidence type="ECO:0000256" key="3">
    <source>
        <dbReference type="ARBA" id="ARBA00022475"/>
    </source>
</evidence>
<feature type="signal peptide" evidence="10">
    <location>
        <begin position="1"/>
        <end position="17"/>
    </location>
</feature>
<evidence type="ECO:0000256" key="8">
    <source>
        <dbReference type="ARBA" id="ARBA00023288"/>
    </source>
</evidence>
<dbReference type="VEuPathDB" id="TriTrypDB:TcIL3000_0_39930"/>
<dbReference type="Proteomes" id="UP000000702">
    <property type="component" value="Unassembled WGS sequence"/>
</dbReference>
<keyword evidence="3" id="KW-1003">Cell membrane</keyword>